<dbReference type="SMART" id="SM00248">
    <property type="entry name" value="ANK"/>
    <property type="match status" value="4"/>
</dbReference>
<keyword evidence="1" id="KW-0677">Repeat</keyword>
<dbReference type="RefSeq" id="XP_009518534.1">
    <property type="nucleotide sequence ID" value="XM_009520239.1"/>
</dbReference>
<dbReference type="InterPro" id="IPR036770">
    <property type="entry name" value="Ankyrin_rpt-contain_sf"/>
</dbReference>
<evidence type="ECO:0000256" key="2">
    <source>
        <dbReference type="ARBA" id="ARBA00023043"/>
    </source>
</evidence>
<dbReference type="PROSITE" id="PS50297">
    <property type="entry name" value="ANK_REP_REGION"/>
    <property type="match status" value="2"/>
</dbReference>
<dbReference type="AlphaFoldDB" id="G4YY95"/>
<proteinExistence type="predicted"/>
<dbReference type="SMR" id="G4YY95"/>
<dbReference type="KEGG" id="psoj:PHYSODRAFT_295729"/>
<sequence>MKKWECFVCWKVNEDVEDGDSTTCLCRCCGRPRDFIPTSAMVNDRANPLVLHGLSAAQHEFHPTLLHSLQQAGLDLTETDSAGWTALHCAAMLGDATAVRCLLQVDRHNSSKRGNLLEAARSGGWRALHLATRGGHLAAIEELLLANADVDARLDASDDARTPLHITAEHGHAEILDLLLRCGADPTLVTHHLRRSPLHVAVFAGHERCVRLLLAQPNVFGILDRDGLTALQLAHLLPPSDGARSQAQREIIVQLEAHQPFGSAPPTQMRTLLS</sequence>
<keyword evidence="5" id="KW-1185">Reference proteome</keyword>
<accession>G4YY95</accession>
<dbReference type="EMBL" id="JH159152">
    <property type="protein sequence ID" value="EGZ23246.1"/>
    <property type="molecule type" value="Genomic_DNA"/>
</dbReference>
<dbReference type="PANTHER" id="PTHR24203:SF45">
    <property type="entry name" value="ANKYRIN REPEAT DOMAIN 6"/>
    <property type="match status" value="1"/>
</dbReference>
<reference evidence="4 5" key="1">
    <citation type="journal article" date="2006" name="Science">
        <title>Phytophthora genome sequences uncover evolutionary origins and mechanisms of pathogenesis.</title>
        <authorList>
            <person name="Tyler B.M."/>
            <person name="Tripathy S."/>
            <person name="Zhang X."/>
            <person name="Dehal P."/>
            <person name="Jiang R.H."/>
            <person name="Aerts A."/>
            <person name="Arredondo F.D."/>
            <person name="Baxter L."/>
            <person name="Bensasson D."/>
            <person name="Beynon J.L."/>
            <person name="Chapman J."/>
            <person name="Damasceno C.M."/>
            <person name="Dorrance A.E."/>
            <person name="Dou D."/>
            <person name="Dickerman A.W."/>
            <person name="Dubchak I.L."/>
            <person name="Garbelotto M."/>
            <person name="Gijzen M."/>
            <person name="Gordon S.G."/>
            <person name="Govers F."/>
            <person name="Grunwald N.J."/>
            <person name="Huang W."/>
            <person name="Ivors K.L."/>
            <person name="Jones R.W."/>
            <person name="Kamoun S."/>
            <person name="Krampis K."/>
            <person name="Lamour K.H."/>
            <person name="Lee M.K."/>
            <person name="McDonald W.H."/>
            <person name="Medina M."/>
            <person name="Meijer H.J."/>
            <person name="Nordberg E.K."/>
            <person name="Maclean D.J."/>
            <person name="Ospina-Giraldo M.D."/>
            <person name="Morris P.F."/>
            <person name="Phuntumart V."/>
            <person name="Putnam N.H."/>
            <person name="Rash S."/>
            <person name="Rose J.K."/>
            <person name="Sakihama Y."/>
            <person name="Salamov A.A."/>
            <person name="Savidor A."/>
            <person name="Scheuring C.F."/>
            <person name="Smith B.M."/>
            <person name="Sobral B.W."/>
            <person name="Terry A."/>
            <person name="Torto-Alalibo T.A."/>
            <person name="Win J."/>
            <person name="Xu Z."/>
            <person name="Zhang H."/>
            <person name="Grigoriev I.V."/>
            <person name="Rokhsar D.S."/>
            <person name="Boore J.L."/>
        </authorList>
    </citation>
    <scope>NUCLEOTIDE SEQUENCE [LARGE SCALE GENOMIC DNA]</scope>
    <source>
        <strain evidence="4 5">P6497</strain>
    </source>
</reference>
<feature type="repeat" description="ANK" evidence="3">
    <location>
        <begin position="123"/>
        <end position="155"/>
    </location>
</feature>
<dbReference type="InParanoid" id="G4YY95"/>
<dbReference type="PROSITE" id="PS50088">
    <property type="entry name" value="ANK_REPEAT"/>
    <property type="match status" value="2"/>
</dbReference>
<evidence type="ECO:0000256" key="3">
    <source>
        <dbReference type="PROSITE-ProRule" id="PRU00023"/>
    </source>
</evidence>
<dbReference type="STRING" id="1094619.G4YY95"/>
<organism evidence="4 5">
    <name type="scientific">Phytophthora sojae (strain P6497)</name>
    <name type="common">Soybean stem and root rot agent</name>
    <name type="synonym">Phytophthora megasperma f. sp. glycines</name>
    <dbReference type="NCBI Taxonomy" id="1094619"/>
    <lineage>
        <taxon>Eukaryota</taxon>
        <taxon>Sar</taxon>
        <taxon>Stramenopiles</taxon>
        <taxon>Oomycota</taxon>
        <taxon>Peronosporomycetes</taxon>
        <taxon>Peronosporales</taxon>
        <taxon>Peronosporaceae</taxon>
        <taxon>Phytophthora</taxon>
    </lineage>
</organism>
<dbReference type="InterPro" id="IPR002110">
    <property type="entry name" value="Ankyrin_rpt"/>
</dbReference>
<gene>
    <name evidence="4" type="ORF">PHYSODRAFT_295729</name>
</gene>
<evidence type="ECO:0000256" key="1">
    <source>
        <dbReference type="ARBA" id="ARBA00022737"/>
    </source>
</evidence>
<evidence type="ECO:0000313" key="4">
    <source>
        <dbReference type="EMBL" id="EGZ23246.1"/>
    </source>
</evidence>
<dbReference type="GeneID" id="20641293"/>
<protein>
    <submittedName>
        <fullName evidence="4">Uncharacterized protein</fullName>
    </submittedName>
</protein>
<dbReference type="Proteomes" id="UP000002640">
    <property type="component" value="Unassembled WGS sequence"/>
</dbReference>
<dbReference type="SUPFAM" id="SSF48403">
    <property type="entry name" value="Ankyrin repeat"/>
    <property type="match status" value="1"/>
</dbReference>
<name>G4YY95_PHYSP</name>
<dbReference type="OMA" id="AQHEFHP"/>
<feature type="repeat" description="ANK" evidence="3">
    <location>
        <begin position="159"/>
        <end position="191"/>
    </location>
</feature>
<dbReference type="Pfam" id="PF12796">
    <property type="entry name" value="Ank_2"/>
    <property type="match status" value="2"/>
</dbReference>
<dbReference type="PANTHER" id="PTHR24203">
    <property type="entry name" value="ANKYRIN REPEAT FAMILY PROTEIN"/>
    <property type="match status" value="1"/>
</dbReference>
<keyword evidence="2 3" id="KW-0040">ANK repeat</keyword>
<evidence type="ECO:0000313" key="5">
    <source>
        <dbReference type="Proteomes" id="UP000002640"/>
    </source>
</evidence>
<dbReference type="Gene3D" id="1.25.40.20">
    <property type="entry name" value="Ankyrin repeat-containing domain"/>
    <property type="match status" value="2"/>
</dbReference>